<reference evidence="1 2" key="1">
    <citation type="submission" date="2019-02" db="EMBL/GenBank/DDBJ databases">
        <title>Sequencing the genomes of 1000 actinobacteria strains.</title>
        <authorList>
            <person name="Klenk H.-P."/>
        </authorList>
    </citation>
    <scope>NUCLEOTIDE SEQUENCE [LARGE SCALE GENOMIC DNA]</scope>
    <source>
        <strain evidence="1 2">DSM 45779</strain>
    </source>
</reference>
<keyword evidence="2" id="KW-1185">Reference proteome</keyword>
<evidence type="ECO:0000313" key="2">
    <source>
        <dbReference type="Proteomes" id="UP000291591"/>
    </source>
</evidence>
<sequence>MTDTRSGDHPRSNGPISDDAIVTILRPFVRATRPVLDGLRETDPFGLRSRVGPDAVTGTDVEPEERKLSDKILDALASVQVPGTSAWAAMDVEAREHWWVYRVGRFTTLIAAIPGLGGALARTLPVSSAVGAAGQGLLLVAVAGEHGVHDEPQLVSLLASVLFRRDIVPAEKLSASDDAAADAAAAELTGDLHGGGQGAGTTLRRVGSTVWRLGRALWSVEDELDKRPHGRFYHEWLGLLPVVGVVGKYLGEWSGLKRSARAGRKWLVHRGLAQA</sequence>
<evidence type="ECO:0000313" key="1">
    <source>
        <dbReference type="EMBL" id="RZT84058.1"/>
    </source>
</evidence>
<name>A0A4Q7UT83_PSEST</name>
<dbReference type="Proteomes" id="UP000291591">
    <property type="component" value="Unassembled WGS sequence"/>
</dbReference>
<accession>A0A4Q7UT83</accession>
<gene>
    <name evidence="1" type="ORF">EV383_0892</name>
</gene>
<protein>
    <submittedName>
        <fullName evidence="1">Uncharacterized protein</fullName>
    </submittedName>
</protein>
<dbReference type="RefSeq" id="WP_242622886.1">
    <property type="nucleotide sequence ID" value="NZ_SHKL01000001.1"/>
</dbReference>
<dbReference type="EMBL" id="SHKL01000001">
    <property type="protein sequence ID" value="RZT84058.1"/>
    <property type="molecule type" value="Genomic_DNA"/>
</dbReference>
<dbReference type="AlphaFoldDB" id="A0A4Q7UT83"/>
<proteinExistence type="predicted"/>
<organism evidence="1 2">
    <name type="scientific">Pseudonocardia sediminis</name>
    <dbReference type="NCBI Taxonomy" id="1397368"/>
    <lineage>
        <taxon>Bacteria</taxon>
        <taxon>Bacillati</taxon>
        <taxon>Actinomycetota</taxon>
        <taxon>Actinomycetes</taxon>
        <taxon>Pseudonocardiales</taxon>
        <taxon>Pseudonocardiaceae</taxon>
        <taxon>Pseudonocardia</taxon>
    </lineage>
</organism>
<comment type="caution">
    <text evidence="1">The sequence shown here is derived from an EMBL/GenBank/DDBJ whole genome shotgun (WGS) entry which is preliminary data.</text>
</comment>